<sequence length="789" mass="90975">MWAINGSSFDFEKKSIMSYKRGAYRYIFLILFQILGGGRIVSQEVHSNRMSTIGTHLQEQPFLKTYLEGAKLFLQIPDGMLNEQMLLVRHNDGYKVVSKHVVWTKFQNYILLETVRVASLSGVKIPISNNPASTSSILAKFPIINDKADPQTSLIEISGLLLTDQIDWYRSSHESIINDLTFVKKVKNLSNEVLIQTIWGVVKEQSRITIPVDFSFFRLPETMTSRKFDYRMGFRTENYEGGLSNKTSNSLASITRWRLEKKHPDKVLSEPIKPIVFNLSPEIPEKWWPYLRKGILAWLPAFEAAGFKNAIVVNNPSRENILNTEFNSVNHSLVHWGNFRNVRGYESGGGASVNYVIDERSGEILKSDILMGSTLQYLMDSYFIRCAASDTRAQQYPFSDELIGELLQSLVGHEAGHSFGLVDGHYGEYAYPFENMRNKEWLQLMGHTPSIMTYARHNNLVQPEDGIPPSLFIQKVGPTDSYSIRWAYTPFETKAIDLNDSDFLERIIREQDTVPWYRRSISFAEIIGPGATNEVVESNDPVRSTALALKNLERTMALIPKVNKFQNDYQLAERLYDKGLDLWQNQMRQVLSLIGGFDIRYKVQAQDGTMYTPIPLEEQYKALDYFLLHAFNPPKWLAYPDWKIGLDYSTYPDRLTELQINLLADLLSAMRMKRLEYTEENLQQLMLSEKVISQIQAGLFSELKEGNREIERRRQELQQFYLERMLFGIEYKGLQSMGDAKRSVYSQKTKSIFRYELGELQQLIVETLEIQENNKGHLLLLLKTLSKLE</sequence>
<protein>
    <recommendedName>
        <fullName evidence="6">EcxA zinc-binding domain-containing protein</fullName>
    </recommendedName>
</protein>
<keyword evidence="1" id="KW-0472">Membrane</keyword>
<accession>A0A1G7ECB9</accession>
<reference evidence="5" key="1">
    <citation type="submission" date="2016-10" db="EMBL/GenBank/DDBJ databases">
        <authorList>
            <person name="Varghese N."/>
            <person name="Submissions S."/>
        </authorList>
    </citation>
    <scope>NUCLEOTIDE SEQUENCE [LARGE SCALE GENOMIC DNA]</scope>
    <source>
        <strain evidence="5">DSM 24729</strain>
    </source>
</reference>
<evidence type="ECO:0000313" key="4">
    <source>
        <dbReference type="EMBL" id="SDE61309.1"/>
    </source>
</evidence>
<dbReference type="SUPFAM" id="SSF55486">
    <property type="entry name" value="Metalloproteases ('zincins'), catalytic domain"/>
    <property type="match status" value="1"/>
</dbReference>
<evidence type="ECO:0000259" key="2">
    <source>
        <dbReference type="Pfam" id="PF16313"/>
    </source>
</evidence>
<dbReference type="PANTHER" id="PTHR38478:SF1">
    <property type="entry name" value="ZINC DEPENDENT METALLOPROTEASE DOMAIN LIPOPROTEIN"/>
    <property type="match status" value="1"/>
</dbReference>
<evidence type="ECO:0000259" key="3">
    <source>
        <dbReference type="Pfam" id="PF17148"/>
    </source>
</evidence>
<keyword evidence="5" id="KW-1185">Reference proteome</keyword>
<gene>
    <name evidence="4" type="ORF">SAMN04487992_102236</name>
</gene>
<evidence type="ECO:0008006" key="6">
    <source>
        <dbReference type="Google" id="ProtNLM"/>
    </source>
</evidence>
<name>A0A1G7ECB9_9FLAO</name>
<evidence type="ECO:0000313" key="5">
    <source>
        <dbReference type="Proteomes" id="UP000182114"/>
    </source>
</evidence>
<dbReference type="AlphaFoldDB" id="A0A1G7ECB9"/>
<evidence type="ECO:0000256" key="1">
    <source>
        <dbReference type="SAM" id="Phobius"/>
    </source>
</evidence>
<feature type="domain" description="DUF5117" evidence="3">
    <location>
        <begin position="95"/>
        <end position="262"/>
    </location>
</feature>
<dbReference type="Pfam" id="PF17148">
    <property type="entry name" value="DUF5117"/>
    <property type="match status" value="1"/>
</dbReference>
<proteinExistence type="predicted"/>
<feature type="domain" description="EcxA zinc-binding" evidence="2">
    <location>
        <begin position="397"/>
        <end position="705"/>
    </location>
</feature>
<dbReference type="Proteomes" id="UP000182114">
    <property type="component" value="Unassembled WGS sequence"/>
</dbReference>
<feature type="transmembrane region" description="Helical" evidence="1">
    <location>
        <begin position="23"/>
        <end position="41"/>
    </location>
</feature>
<dbReference type="InterPro" id="IPR032534">
    <property type="entry name" value="EcxA_zinc-bd"/>
</dbReference>
<dbReference type="InterPro" id="IPR033413">
    <property type="entry name" value="DUF5117"/>
</dbReference>
<dbReference type="PANTHER" id="PTHR38478">
    <property type="entry name" value="PEPTIDASE M1A AND M12B"/>
    <property type="match status" value="1"/>
</dbReference>
<keyword evidence="1" id="KW-1133">Transmembrane helix</keyword>
<dbReference type="EMBL" id="FNBD01000002">
    <property type="protein sequence ID" value="SDE61309.1"/>
    <property type="molecule type" value="Genomic_DNA"/>
</dbReference>
<organism evidence="4 5">
    <name type="scientific">Cellulophaga baltica</name>
    <dbReference type="NCBI Taxonomy" id="76594"/>
    <lineage>
        <taxon>Bacteria</taxon>
        <taxon>Pseudomonadati</taxon>
        <taxon>Bacteroidota</taxon>
        <taxon>Flavobacteriia</taxon>
        <taxon>Flavobacteriales</taxon>
        <taxon>Flavobacteriaceae</taxon>
        <taxon>Cellulophaga</taxon>
    </lineage>
</organism>
<keyword evidence="1" id="KW-0812">Transmembrane</keyword>
<dbReference type="Pfam" id="PF16313">
    <property type="entry name" value="DUF4953"/>
    <property type="match status" value="1"/>
</dbReference>